<proteinExistence type="predicted"/>
<dbReference type="EMBL" id="JAIXMP010000016">
    <property type="protein sequence ID" value="KAI9260613.1"/>
    <property type="molecule type" value="Genomic_DNA"/>
</dbReference>
<dbReference type="Proteomes" id="UP001209540">
    <property type="component" value="Unassembled WGS sequence"/>
</dbReference>
<evidence type="ECO:0000313" key="2">
    <source>
        <dbReference type="Proteomes" id="UP001209540"/>
    </source>
</evidence>
<sequence length="362" mass="41559">MPQIFSGGLSENMTHSVEDTLKTIECATAALVKYLELFAKLIEVKKIEEQLIKEHVRPRYASSSLAEYLVSELPLHQDLYFPEIYSFHDPDLDCSEDSDRKVDNDNIKGGGVLLHLKIYGLESIYHLRSRLEQNHESLKPLKVMEKIWECRDWTLLSSFTMNQLTTITLILNHDCDLKECIPALLHHCPDLNHLKLGDFMLDLINETLEAMAKLNYLCTLDLFYFHMCGDGACILLSMFKNYKSNSIFKSFVLDRCPGMSKGLIIGATDVPSLETLGFFGSHGYTGSREDINEISQYISKSFHIKNLSIGSMMFTDEAAQNLIKNRNLRHIDFYKVKGLPFTAESRSRKHFPHFRVNNHSYM</sequence>
<dbReference type="SUPFAM" id="SSF52047">
    <property type="entry name" value="RNI-like"/>
    <property type="match status" value="1"/>
</dbReference>
<dbReference type="AlphaFoldDB" id="A0AAD5JYD3"/>
<evidence type="ECO:0000313" key="1">
    <source>
        <dbReference type="EMBL" id="KAI9260613.1"/>
    </source>
</evidence>
<dbReference type="Gene3D" id="3.80.10.10">
    <property type="entry name" value="Ribonuclease Inhibitor"/>
    <property type="match status" value="1"/>
</dbReference>
<reference evidence="1" key="2">
    <citation type="submission" date="2023-02" db="EMBL/GenBank/DDBJ databases">
        <authorList>
            <consortium name="DOE Joint Genome Institute"/>
            <person name="Mondo S.J."/>
            <person name="Chang Y."/>
            <person name="Wang Y."/>
            <person name="Ahrendt S."/>
            <person name="Andreopoulos W."/>
            <person name="Barry K."/>
            <person name="Beard J."/>
            <person name="Benny G.L."/>
            <person name="Blankenship S."/>
            <person name="Bonito G."/>
            <person name="Cuomo C."/>
            <person name="Desiro A."/>
            <person name="Gervers K.A."/>
            <person name="Hundley H."/>
            <person name="Kuo A."/>
            <person name="LaButti K."/>
            <person name="Lang B.F."/>
            <person name="Lipzen A."/>
            <person name="O'Donnell K."/>
            <person name="Pangilinan J."/>
            <person name="Reynolds N."/>
            <person name="Sandor L."/>
            <person name="Smith M.W."/>
            <person name="Tsang A."/>
            <person name="Grigoriev I.V."/>
            <person name="Stajich J.E."/>
            <person name="Spatafora J.W."/>
        </authorList>
    </citation>
    <scope>NUCLEOTIDE SEQUENCE</scope>
    <source>
        <strain evidence="1">RSA 2281</strain>
    </source>
</reference>
<dbReference type="InterPro" id="IPR032675">
    <property type="entry name" value="LRR_dom_sf"/>
</dbReference>
<comment type="caution">
    <text evidence="1">The sequence shown here is derived from an EMBL/GenBank/DDBJ whole genome shotgun (WGS) entry which is preliminary data.</text>
</comment>
<name>A0AAD5JYD3_9FUNG</name>
<keyword evidence="2" id="KW-1185">Reference proteome</keyword>
<protein>
    <submittedName>
        <fullName evidence="1">Uncharacterized protein</fullName>
    </submittedName>
</protein>
<reference evidence="1" key="1">
    <citation type="journal article" date="2022" name="IScience">
        <title>Evolution of zygomycete secretomes and the origins of terrestrial fungal ecologies.</title>
        <authorList>
            <person name="Chang Y."/>
            <person name="Wang Y."/>
            <person name="Mondo S."/>
            <person name="Ahrendt S."/>
            <person name="Andreopoulos W."/>
            <person name="Barry K."/>
            <person name="Beard J."/>
            <person name="Benny G.L."/>
            <person name="Blankenship S."/>
            <person name="Bonito G."/>
            <person name="Cuomo C."/>
            <person name="Desiro A."/>
            <person name="Gervers K.A."/>
            <person name="Hundley H."/>
            <person name="Kuo A."/>
            <person name="LaButti K."/>
            <person name="Lang B.F."/>
            <person name="Lipzen A."/>
            <person name="O'Donnell K."/>
            <person name="Pangilinan J."/>
            <person name="Reynolds N."/>
            <person name="Sandor L."/>
            <person name="Smith M.E."/>
            <person name="Tsang A."/>
            <person name="Grigoriev I.V."/>
            <person name="Stajich J.E."/>
            <person name="Spatafora J.W."/>
        </authorList>
    </citation>
    <scope>NUCLEOTIDE SEQUENCE</scope>
    <source>
        <strain evidence="1">RSA 2281</strain>
    </source>
</reference>
<accession>A0AAD5JYD3</accession>
<gene>
    <name evidence="1" type="ORF">BDA99DRAFT_560681</name>
</gene>
<organism evidence="1 2">
    <name type="scientific">Phascolomyces articulosus</name>
    <dbReference type="NCBI Taxonomy" id="60185"/>
    <lineage>
        <taxon>Eukaryota</taxon>
        <taxon>Fungi</taxon>
        <taxon>Fungi incertae sedis</taxon>
        <taxon>Mucoromycota</taxon>
        <taxon>Mucoromycotina</taxon>
        <taxon>Mucoromycetes</taxon>
        <taxon>Mucorales</taxon>
        <taxon>Lichtheimiaceae</taxon>
        <taxon>Phascolomyces</taxon>
    </lineage>
</organism>